<evidence type="ECO:0000313" key="3">
    <source>
        <dbReference type="Proteomes" id="UP000243753"/>
    </source>
</evidence>
<feature type="transmembrane region" description="Helical" evidence="1">
    <location>
        <begin position="109"/>
        <end position="126"/>
    </location>
</feature>
<keyword evidence="1" id="KW-0812">Transmembrane</keyword>
<gene>
    <name evidence="2" type="ORF">CGC54_03140</name>
</gene>
<sequence length="611" mass="73256">MIQTMKFIHQINQYLLARYPSLWNTKIVWMLCVAFVIHIFFFTVGYFFFQNPKTLQTYDIYDIYYSSAFFIFQIIISLILLVVWLIQLFKNNAFKHFYPMSSLQLFGQFLQFMVIVFACLSFHLSFRLGNYVFANQRYDDATYTHFIHTANKAYPFLPMEAEKYMPDSHYLLNDLYCETDYQEIDSTKPYLLFVNKIYQFYTTYTDSLQLNEEYDYQQYKERVSRKDFIVTRDTENEIIFRYKKDVIDMSDVFVDAYPNLRNFSEVFHVPYDSDISYLDLKKIQTLAYNGKDSVRLPMDGVLNGYVNKLLDSKNEQAIKNIMEQFLQMSDVLKIETNLDTEGWFEKVYRPEANFRIEHFFRKNALESYYDRFDYYEDDGKLKEFYEKFKNETSDYVTLYGYEQHYLSHYYYEIDKLQRILENIEKLRTFFIDDTDTALVVYLWLSVGISLLLLCYRVFSLKSLLLGFVVLNGTSLVIGLFFLIMKFSGVFYQDYQATILIIIIYLSILVTTLFMPYERNKTFASILMNVSVLAFPLVFFLAFLGVDMYQKKQRYSYIDYAYDNHYLVENYNQETLLDWLGVEGLSLVVFLGTLIFVLFYIRVIMRWKATSE</sequence>
<accession>A0AAC9Z2R1</accession>
<feature type="transmembrane region" description="Helical" evidence="1">
    <location>
        <begin position="27"/>
        <end position="49"/>
    </location>
</feature>
<keyword evidence="1" id="KW-0472">Membrane</keyword>
<feature type="transmembrane region" description="Helical" evidence="1">
    <location>
        <begin position="525"/>
        <end position="545"/>
    </location>
</feature>
<reference evidence="3" key="1">
    <citation type="submission" date="2017-06" db="EMBL/GenBank/DDBJ databases">
        <title>Capnocytophaga spp. assemblies.</title>
        <authorList>
            <person name="Gulvik C.A."/>
        </authorList>
    </citation>
    <scope>NUCLEOTIDE SEQUENCE [LARGE SCALE GENOMIC DNA]</scope>
    <source>
        <strain evidence="3">H3936</strain>
    </source>
</reference>
<feature type="transmembrane region" description="Helical" evidence="1">
    <location>
        <begin position="496"/>
        <end position="513"/>
    </location>
</feature>
<protein>
    <submittedName>
        <fullName evidence="2">Uncharacterized protein</fullName>
    </submittedName>
</protein>
<name>A0AAC9Z2R1_9FLAO</name>
<evidence type="ECO:0000256" key="1">
    <source>
        <dbReference type="SAM" id="Phobius"/>
    </source>
</evidence>
<dbReference type="EMBL" id="CP022389">
    <property type="protein sequence ID" value="ATA93401.1"/>
    <property type="molecule type" value="Genomic_DNA"/>
</dbReference>
<organism evidence="2 3">
    <name type="scientific">Capnocytophaga canimorsus</name>
    <dbReference type="NCBI Taxonomy" id="28188"/>
    <lineage>
        <taxon>Bacteria</taxon>
        <taxon>Pseudomonadati</taxon>
        <taxon>Bacteroidota</taxon>
        <taxon>Flavobacteriia</taxon>
        <taxon>Flavobacteriales</taxon>
        <taxon>Flavobacteriaceae</taxon>
        <taxon>Capnocytophaga</taxon>
    </lineage>
</organism>
<dbReference type="Proteomes" id="UP000243753">
    <property type="component" value="Chromosome"/>
</dbReference>
<feature type="transmembrane region" description="Helical" evidence="1">
    <location>
        <begin position="578"/>
        <end position="600"/>
    </location>
</feature>
<proteinExistence type="predicted"/>
<keyword evidence="1" id="KW-1133">Transmembrane helix</keyword>
<feature type="transmembrane region" description="Helical" evidence="1">
    <location>
        <begin position="438"/>
        <end position="458"/>
    </location>
</feature>
<evidence type="ECO:0000313" key="2">
    <source>
        <dbReference type="EMBL" id="ATA93401.1"/>
    </source>
</evidence>
<feature type="transmembrane region" description="Helical" evidence="1">
    <location>
        <begin position="463"/>
        <end position="484"/>
    </location>
</feature>
<feature type="transmembrane region" description="Helical" evidence="1">
    <location>
        <begin position="69"/>
        <end position="89"/>
    </location>
</feature>
<dbReference type="AlphaFoldDB" id="A0AAC9Z2R1"/>